<dbReference type="SUPFAM" id="SSF47819">
    <property type="entry name" value="HRDC-like"/>
    <property type="match status" value="1"/>
</dbReference>
<comment type="caution">
    <text evidence="3">The sequence shown here is derived from an EMBL/GenBank/DDBJ whole genome shotgun (WGS) entry which is preliminary data.</text>
</comment>
<evidence type="ECO:0000256" key="1">
    <source>
        <dbReference type="SAM" id="Coils"/>
    </source>
</evidence>
<proteinExistence type="predicted"/>
<protein>
    <recommendedName>
        <fullName evidence="2">HRDC domain-containing protein</fullName>
    </recommendedName>
</protein>
<evidence type="ECO:0000313" key="3">
    <source>
        <dbReference type="EMBL" id="KIL41904.1"/>
    </source>
</evidence>
<organism evidence="3 4">
    <name type="scientific">Gordoniibacillus kamchatkensis</name>
    <dbReference type="NCBI Taxonomy" id="1590651"/>
    <lineage>
        <taxon>Bacteria</taxon>
        <taxon>Bacillati</taxon>
        <taxon>Bacillota</taxon>
        <taxon>Bacilli</taxon>
        <taxon>Bacillales</taxon>
        <taxon>Paenibacillaceae</taxon>
        <taxon>Gordoniibacillus</taxon>
    </lineage>
</organism>
<feature type="coiled-coil region" evidence="1">
    <location>
        <begin position="202"/>
        <end position="257"/>
    </location>
</feature>
<dbReference type="InterPro" id="IPR002121">
    <property type="entry name" value="HRDC_dom"/>
</dbReference>
<keyword evidence="4" id="KW-1185">Reference proteome</keyword>
<dbReference type="PROSITE" id="PS50967">
    <property type="entry name" value="HRDC"/>
    <property type="match status" value="1"/>
</dbReference>
<keyword evidence="1" id="KW-0175">Coiled coil</keyword>
<gene>
    <name evidence="3" type="ORF">SD70_04720</name>
</gene>
<feature type="domain" description="HRDC" evidence="2">
    <location>
        <begin position="105"/>
        <end position="185"/>
    </location>
</feature>
<evidence type="ECO:0000313" key="4">
    <source>
        <dbReference type="Proteomes" id="UP000031967"/>
    </source>
</evidence>
<dbReference type="SMART" id="SM00341">
    <property type="entry name" value="HRDC"/>
    <property type="match status" value="1"/>
</dbReference>
<dbReference type="Pfam" id="PF00570">
    <property type="entry name" value="HRDC"/>
    <property type="match status" value="1"/>
</dbReference>
<dbReference type="InterPro" id="IPR044876">
    <property type="entry name" value="HRDC_dom_sf"/>
</dbReference>
<name>A0ABR5ALN3_9BACL</name>
<dbReference type="RefSeq" id="WP_041046109.1">
    <property type="nucleotide sequence ID" value="NZ_JXAK01000005.1"/>
</dbReference>
<dbReference type="EMBL" id="JXAK01000005">
    <property type="protein sequence ID" value="KIL41904.1"/>
    <property type="molecule type" value="Genomic_DNA"/>
</dbReference>
<reference evidence="3 4" key="1">
    <citation type="submission" date="2014-12" db="EMBL/GenBank/DDBJ databases">
        <title>Draft genome sequence of Paenibacillus kamchatkensis strain B-2647.</title>
        <authorList>
            <person name="Karlyshev A.V."/>
            <person name="Kudryashova E.B."/>
        </authorList>
    </citation>
    <scope>NUCLEOTIDE SEQUENCE [LARGE SCALE GENOMIC DNA]</scope>
    <source>
        <strain evidence="3 4">VKM B-2647</strain>
    </source>
</reference>
<sequence length="331" mass="38308">MNLVFLSSFEKETAEGASLDAQVTIGEQHGVWSVVWNERLEGGKTAQERWFEGTSWEAMLQSFRQGLQQKWLQGYAPLVEAIIEGRTELTGKSRFNAMLQCYSDKHANADAFQKLREWRRDQANKEGKAAYLIATNRVLRLLAAFLPQTVEELAQIPWLGEQKVKQYADELTGIAASFERVTAFPLDWVPEALGEAAFDAWLREQRQLRLRAEQSQEELKRKVLEGVARGCGLEALAQELGLTRRELVQRIETLDEEGYDVEPLLQAELEHVAEDERRKAWRAFELEGVRYLKPVLHRMYSEQELRALDLDRVYEWLRLLRLQYRKAKLAA</sequence>
<dbReference type="Proteomes" id="UP000031967">
    <property type="component" value="Unassembled WGS sequence"/>
</dbReference>
<accession>A0ABR5ALN3</accession>
<evidence type="ECO:0000259" key="2">
    <source>
        <dbReference type="PROSITE" id="PS50967"/>
    </source>
</evidence>
<dbReference type="InterPro" id="IPR010997">
    <property type="entry name" value="HRDC-like_sf"/>
</dbReference>
<dbReference type="Gene3D" id="1.10.150.80">
    <property type="entry name" value="HRDC domain"/>
    <property type="match status" value="1"/>
</dbReference>